<dbReference type="Proteomes" id="UP000006135">
    <property type="component" value="Chromosome"/>
</dbReference>
<dbReference type="RefSeq" id="WP_014003071.1">
    <property type="nucleotide sequence ID" value="NC_015850.1"/>
</dbReference>
<dbReference type="OrthoDB" id="6476616at2"/>
<reference evidence="1 2" key="1">
    <citation type="journal article" date="2011" name="J. Genet. Genomics">
        <title>Unraveling the Acidithiobacillus caldus complete genome and its central metabolisms for carbon assimilation.</title>
        <authorList>
            <person name="You X.Y."/>
            <person name="Guo X."/>
            <person name="Zheng H.J."/>
            <person name="Zhang M.J."/>
            <person name="Liu L.J."/>
            <person name="Zhu Y.Q."/>
            <person name="Zhu B."/>
            <person name="Wang S.Y."/>
            <person name="Zhao G.P."/>
            <person name="Poetsch A."/>
            <person name="Jiang C.Y."/>
            <person name="Liu S.J."/>
        </authorList>
    </citation>
    <scope>NUCLEOTIDE SEQUENCE [LARGE SCALE GENOMIC DNA]</scope>
    <source>
        <strain evidence="1 2">SM-1</strain>
    </source>
</reference>
<organism evidence="1 2">
    <name type="scientific">Acidithiobacillus caldus (strain SM-1)</name>
    <dbReference type="NCBI Taxonomy" id="990288"/>
    <lineage>
        <taxon>Bacteria</taxon>
        <taxon>Pseudomonadati</taxon>
        <taxon>Pseudomonadota</taxon>
        <taxon>Acidithiobacillia</taxon>
        <taxon>Acidithiobacillales</taxon>
        <taxon>Acidithiobacillaceae</taxon>
        <taxon>Acidithiobacillus</taxon>
    </lineage>
</organism>
<accession>F9ZPR5</accession>
<dbReference type="EMBL" id="CP002573">
    <property type="protein sequence ID" value="AEK58484.1"/>
    <property type="molecule type" value="Genomic_DNA"/>
</dbReference>
<keyword evidence="2" id="KW-1185">Reference proteome</keyword>
<dbReference type="HOGENOM" id="CLU_859509_0_0_6"/>
<evidence type="ECO:0000313" key="2">
    <source>
        <dbReference type="Proteomes" id="UP000006135"/>
    </source>
</evidence>
<sequence length="323" mass="36502">MPRNLSPRTQAIQAAKAKIGEILTGYAKSKDPSQAPTTKEQVLQVMAGVLMTPEAATAKYRQRCESYLERVIAVRGIPFVAVVGSGEGQPVHSCSGEWVADNFDLLLPEIRQQLDASVGRFFSYAETVFAHYEADFLSLLDDFLSDPPRLAKEIGPRVTPVKRELGYYTKWDRLLGVLTSFAFLNEVEYIFHRREGRYIAVEWRYSEADKQMDFAPESDHPTRDGAIYAVRDNWAIQKGMIVPGSVGYIDDTDIPGRQLGCMCDLRWISSLDELPEDMLTDAGREAVRISKEQFRQFMTGGWEKQSQSWIARMVAKIFGKKPD</sequence>
<dbReference type="KEGG" id="acu:Atc_1836"/>
<protein>
    <recommendedName>
        <fullName evidence="3">Phage head morphogenesis domain-containing protein</fullName>
    </recommendedName>
</protein>
<proteinExistence type="predicted"/>
<evidence type="ECO:0008006" key="3">
    <source>
        <dbReference type="Google" id="ProtNLM"/>
    </source>
</evidence>
<dbReference type="GeneID" id="92931785"/>
<evidence type="ECO:0000313" key="1">
    <source>
        <dbReference type="EMBL" id="AEK58484.1"/>
    </source>
</evidence>
<name>F9ZPR5_ACICS</name>
<gene>
    <name evidence="1" type="ordered locus">Atc_1836</name>
</gene>
<dbReference type="AlphaFoldDB" id="F9ZPR5"/>